<dbReference type="PANTHER" id="PTHR36111">
    <property type="entry name" value="INNER MEMBRANE PROTEIN-RELATED"/>
    <property type="match status" value="1"/>
</dbReference>
<name>A0A0C2VJZ0_9BACL</name>
<comment type="caution">
    <text evidence="2">The sequence shown here is derived from an EMBL/GenBank/DDBJ whole genome shotgun (WGS) entry which is preliminary data.</text>
</comment>
<dbReference type="PANTHER" id="PTHR36111:SF2">
    <property type="entry name" value="INNER MEMBRANE PROTEIN"/>
    <property type="match status" value="1"/>
</dbReference>
<organism evidence="2 3">
    <name type="scientific">Jeotgalibacillus soli</name>
    <dbReference type="NCBI Taxonomy" id="889306"/>
    <lineage>
        <taxon>Bacteria</taxon>
        <taxon>Bacillati</taxon>
        <taxon>Bacillota</taxon>
        <taxon>Bacilli</taxon>
        <taxon>Bacillales</taxon>
        <taxon>Caryophanaceae</taxon>
        <taxon>Jeotgalibacillus</taxon>
    </lineage>
</organism>
<feature type="transmembrane region" description="Helical" evidence="1">
    <location>
        <begin position="152"/>
        <end position="178"/>
    </location>
</feature>
<evidence type="ECO:0000313" key="2">
    <source>
        <dbReference type="EMBL" id="KIL49207.1"/>
    </source>
</evidence>
<gene>
    <name evidence="2" type="ORF">KP78_06750</name>
</gene>
<keyword evidence="1" id="KW-0472">Membrane</keyword>
<dbReference type="STRING" id="889306.KP78_06750"/>
<dbReference type="Proteomes" id="UP000031938">
    <property type="component" value="Unassembled WGS sequence"/>
</dbReference>
<feature type="transmembrane region" description="Helical" evidence="1">
    <location>
        <begin position="44"/>
        <end position="62"/>
    </location>
</feature>
<feature type="transmembrane region" description="Helical" evidence="1">
    <location>
        <begin position="108"/>
        <end position="132"/>
    </location>
</feature>
<dbReference type="EMBL" id="JXRP01000009">
    <property type="protein sequence ID" value="KIL49207.1"/>
    <property type="molecule type" value="Genomic_DNA"/>
</dbReference>
<dbReference type="InterPro" id="IPR007563">
    <property type="entry name" value="DUF554"/>
</dbReference>
<feature type="transmembrane region" description="Helical" evidence="1">
    <location>
        <begin position="12"/>
        <end position="32"/>
    </location>
</feature>
<feature type="transmembrane region" description="Helical" evidence="1">
    <location>
        <begin position="68"/>
        <end position="87"/>
    </location>
</feature>
<keyword evidence="1" id="KW-0812">Transmembrane</keyword>
<evidence type="ECO:0000256" key="1">
    <source>
        <dbReference type="SAM" id="Phobius"/>
    </source>
</evidence>
<feature type="transmembrane region" description="Helical" evidence="1">
    <location>
        <begin position="225"/>
        <end position="244"/>
    </location>
</feature>
<feature type="transmembrane region" description="Helical" evidence="1">
    <location>
        <begin position="198"/>
        <end position="219"/>
    </location>
</feature>
<reference evidence="2 3" key="1">
    <citation type="submission" date="2015-01" db="EMBL/GenBank/DDBJ databases">
        <title>Genome sequencing of Jeotgalibacillus soli.</title>
        <authorList>
            <person name="Goh K.M."/>
            <person name="Chan K.-G."/>
            <person name="Yaakop A.S."/>
            <person name="Ee R."/>
            <person name="Gan H.M."/>
            <person name="Chan C.S."/>
        </authorList>
    </citation>
    <scope>NUCLEOTIDE SEQUENCE [LARGE SCALE GENOMIC DNA]</scope>
    <source>
        <strain evidence="2 3">P9</strain>
    </source>
</reference>
<keyword evidence="1" id="KW-1133">Transmembrane helix</keyword>
<evidence type="ECO:0000313" key="3">
    <source>
        <dbReference type="Proteomes" id="UP000031938"/>
    </source>
</evidence>
<sequence>MHSVIWTKEVAYMVLLGTIVNGLLIIFGTLIGKWLHRIPERMKTTVMSAIGLAVVVLGLQMGLQSENFLIVIISLVLGAVLGEWIGLDHKLNQVGQWLENKIGKNSETSISQGFVTATLIFVIGAMAVIGALDSGIRGDHSVLYTKAIIDGFTSIILASTLGIGVMFSAIPVVFYQGLIALFATQIDLIVPAALMDQFIIEMTATGGVMIFAIGLNLAGLTTIRVANLLPGIVVVAAIVTLLYYI</sequence>
<dbReference type="Pfam" id="PF04474">
    <property type="entry name" value="DUF554"/>
    <property type="match status" value="1"/>
</dbReference>
<protein>
    <submittedName>
        <fullName evidence="2">Membrane protein</fullName>
    </submittedName>
</protein>
<dbReference type="PATRIC" id="fig|889306.3.peg.674"/>
<keyword evidence="3" id="KW-1185">Reference proteome</keyword>
<accession>A0A0C2VJZ0</accession>
<proteinExistence type="predicted"/>
<dbReference type="AlphaFoldDB" id="A0A0C2VJZ0"/>